<evidence type="ECO:0000313" key="3">
    <source>
        <dbReference type="EMBL" id="THG39490.1"/>
    </source>
</evidence>
<dbReference type="EMBL" id="SSTI01000008">
    <property type="protein sequence ID" value="THG39490.1"/>
    <property type="molecule type" value="Genomic_DNA"/>
</dbReference>
<accession>A0ABY2QGS1</accession>
<evidence type="ECO:0000256" key="1">
    <source>
        <dbReference type="SAM" id="Phobius"/>
    </source>
</evidence>
<dbReference type="InterPro" id="IPR012422">
    <property type="entry name" value="Cyt_c_oxidase_su4_bac-aa3"/>
</dbReference>
<comment type="caution">
    <text evidence="3">The sequence shown here is derived from an EMBL/GenBank/DDBJ whole genome shotgun (WGS) entry which is preliminary data.</text>
</comment>
<dbReference type="InterPro" id="IPR036596">
    <property type="entry name" value="Cyt-C_aa3_sf"/>
</dbReference>
<protein>
    <submittedName>
        <fullName evidence="3">Aa3-type cytochrome c oxidase subunit IV</fullName>
    </submittedName>
</protein>
<reference evidence="3 4" key="1">
    <citation type="submission" date="2019-04" db="EMBL/GenBank/DDBJ databases">
        <title>Microbes associate with the intestines of laboratory mice.</title>
        <authorList>
            <person name="Navarre W."/>
            <person name="Wong E."/>
            <person name="Huang K.C."/>
            <person name="Tropini C."/>
            <person name="Ng K."/>
            <person name="Yu B."/>
        </authorList>
    </citation>
    <scope>NUCLEOTIDE SEQUENCE [LARGE SCALE GENOMIC DNA]</scope>
    <source>
        <strain evidence="3 4">NM83_B4-11</strain>
    </source>
</reference>
<organism evidence="3 4">
    <name type="scientific">Sphingomonas olei</name>
    <dbReference type="NCBI Taxonomy" id="1886787"/>
    <lineage>
        <taxon>Bacteria</taxon>
        <taxon>Pseudomonadati</taxon>
        <taxon>Pseudomonadota</taxon>
        <taxon>Alphaproteobacteria</taxon>
        <taxon>Sphingomonadales</taxon>
        <taxon>Sphingomonadaceae</taxon>
        <taxon>Sphingomonas</taxon>
    </lineage>
</organism>
<gene>
    <name evidence="3" type="ORF">E5988_12335</name>
</gene>
<name>A0ABY2QGS1_9SPHN</name>
<proteinExistence type="predicted"/>
<feature type="domain" description="Cytochrome c oxidase subunit IV bacterial aa3 type" evidence="2">
    <location>
        <begin position="2"/>
        <end position="29"/>
    </location>
</feature>
<keyword evidence="4" id="KW-1185">Reference proteome</keyword>
<evidence type="ECO:0000259" key="2">
    <source>
        <dbReference type="Pfam" id="PF07835"/>
    </source>
</evidence>
<evidence type="ECO:0000313" key="4">
    <source>
        <dbReference type="Proteomes" id="UP000308038"/>
    </source>
</evidence>
<dbReference type="Proteomes" id="UP000308038">
    <property type="component" value="Unassembled WGS sequence"/>
</dbReference>
<keyword evidence="1" id="KW-1133">Transmembrane helix</keyword>
<sequence>MKAHEATYGRVMGMLKWGTIVCVALVAFVVWLIA</sequence>
<dbReference type="Pfam" id="PF07835">
    <property type="entry name" value="COX4_pro_2"/>
    <property type="match status" value="1"/>
</dbReference>
<dbReference type="Gene3D" id="1.20.5.160">
    <property type="entry name" value="Bacterial aa3 type cytochrome c oxidase subunit IV"/>
    <property type="match status" value="1"/>
</dbReference>
<feature type="transmembrane region" description="Helical" evidence="1">
    <location>
        <begin position="12"/>
        <end position="33"/>
    </location>
</feature>
<keyword evidence="1" id="KW-0812">Transmembrane</keyword>
<dbReference type="SUPFAM" id="SSF81469">
    <property type="entry name" value="Bacterial aa3 type cytochrome c oxidase subunit IV"/>
    <property type="match status" value="1"/>
</dbReference>
<keyword evidence="1" id="KW-0472">Membrane</keyword>